<proteinExistence type="predicted"/>
<dbReference type="EMBL" id="VSRR010004342">
    <property type="protein sequence ID" value="MPC39365.1"/>
    <property type="molecule type" value="Genomic_DNA"/>
</dbReference>
<feature type="compositionally biased region" description="Acidic residues" evidence="1">
    <location>
        <begin position="61"/>
        <end position="88"/>
    </location>
</feature>
<organism evidence="2 3">
    <name type="scientific">Portunus trituberculatus</name>
    <name type="common">Swimming crab</name>
    <name type="synonym">Neptunus trituberculatus</name>
    <dbReference type="NCBI Taxonomy" id="210409"/>
    <lineage>
        <taxon>Eukaryota</taxon>
        <taxon>Metazoa</taxon>
        <taxon>Ecdysozoa</taxon>
        <taxon>Arthropoda</taxon>
        <taxon>Crustacea</taxon>
        <taxon>Multicrustacea</taxon>
        <taxon>Malacostraca</taxon>
        <taxon>Eumalacostraca</taxon>
        <taxon>Eucarida</taxon>
        <taxon>Decapoda</taxon>
        <taxon>Pleocyemata</taxon>
        <taxon>Brachyura</taxon>
        <taxon>Eubrachyura</taxon>
        <taxon>Portunoidea</taxon>
        <taxon>Portunidae</taxon>
        <taxon>Portuninae</taxon>
        <taxon>Portunus</taxon>
    </lineage>
</organism>
<dbReference type="AlphaFoldDB" id="A0A5B7F0Z7"/>
<accession>A0A5B7F0Z7</accession>
<evidence type="ECO:0000313" key="2">
    <source>
        <dbReference type="EMBL" id="MPC39365.1"/>
    </source>
</evidence>
<gene>
    <name evidence="2" type="ORF">E2C01_032900</name>
</gene>
<feature type="compositionally biased region" description="Gly residues" evidence="1">
    <location>
        <begin position="50"/>
        <end position="60"/>
    </location>
</feature>
<feature type="region of interest" description="Disordered" evidence="1">
    <location>
        <begin position="29"/>
        <end position="99"/>
    </location>
</feature>
<protein>
    <submittedName>
        <fullName evidence="2">Uncharacterized protein</fullName>
    </submittedName>
</protein>
<sequence length="99" mass="11176">MCAPISFRYFLFTVPFPCVSRAATLPAIPPLSAPAHHLAPSLSPWRGVSGEEGGMRGAGQEGEEQEVQEEEEEEKEEEEKEEEEEEEEHTVRRPHTLQM</sequence>
<evidence type="ECO:0000313" key="3">
    <source>
        <dbReference type="Proteomes" id="UP000324222"/>
    </source>
</evidence>
<evidence type="ECO:0000256" key="1">
    <source>
        <dbReference type="SAM" id="MobiDB-lite"/>
    </source>
</evidence>
<comment type="caution">
    <text evidence="2">The sequence shown here is derived from an EMBL/GenBank/DDBJ whole genome shotgun (WGS) entry which is preliminary data.</text>
</comment>
<keyword evidence="3" id="KW-1185">Reference proteome</keyword>
<name>A0A5B7F0Z7_PORTR</name>
<dbReference type="Proteomes" id="UP000324222">
    <property type="component" value="Unassembled WGS sequence"/>
</dbReference>
<feature type="compositionally biased region" description="Low complexity" evidence="1">
    <location>
        <begin position="33"/>
        <end position="44"/>
    </location>
</feature>
<reference evidence="2 3" key="1">
    <citation type="submission" date="2019-05" db="EMBL/GenBank/DDBJ databases">
        <title>Another draft genome of Portunus trituberculatus and its Hox gene families provides insights of decapod evolution.</title>
        <authorList>
            <person name="Jeong J.-H."/>
            <person name="Song I."/>
            <person name="Kim S."/>
            <person name="Choi T."/>
            <person name="Kim D."/>
            <person name="Ryu S."/>
            <person name="Kim W."/>
        </authorList>
    </citation>
    <scope>NUCLEOTIDE SEQUENCE [LARGE SCALE GENOMIC DNA]</scope>
    <source>
        <tissue evidence="2">Muscle</tissue>
    </source>
</reference>